<gene>
    <name evidence="2" type="ORF">GCM10014713_65050</name>
</gene>
<name>A0A918HIB8_9ACTN</name>
<comment type="caution">
    <text evidence="2">The sequence shown here is derived from an EMBL/GenBank/DDBJ whole genome shotgun (WGS) entry which is preliminary data.</text>
</comment>
<dbReference type="RefSeq" id="WP_019891847.1">
    <property type="nucleotide sequence ID" value="NZ_BMQQ01000042.1"/>
</dbReference>
<dbReference type="EMBL" id="BMQQ01000042">
    <property type="protein sequence ID" value="GGT62667.1"/>
    <property type="molecule type" value="Genomic_DNA"/>
</dbReference>
<reference evidence="2" key="1">
    <citation type="journal article" date="2014" name="Int. J. Syst. Evol. Microbiol.">
        <title>Complete genome sequence of Corynebacterium casei LMG S-19264T (=DSM 44701T), isolated from a smear-ripened cheese.</title>
        <authorList>
            <consortium name="US DOE Joint Genome Institute (JGI-PGF)"/>
            <person name="Walter F."/>
            <person name="Albersmeier A."/>
            <person name="Kalinowski J."/>
            <person name="Ruckert C."/>
        </authorList>
    </citation>
    <scope>NUCLEOTIDE SEQUENCE</scope>
    <source>
        <strain evidence="2">JCM 3172</strain>
    </source>
</reference>
<keyword evidence="3" id="KW-1185">Reference proteome</keyword>
<reference evidence="2" key="2">
    <citation type="submission" date="2020-09" db="EMBL/GenBank/DDBJ databases">
        <authorList>
            <person name="Sun Q."/>
            <person name="Ohkuma M."/>
        </authorList>
    </citation>
    <scope>NUCLEOTIDE SEQUENCE</scope>
    <source>
        <strain evidence="2">JCM 3172</strain>
    </source>
</reference>
<feature type="region of interest" description="Disordered" evidence="1">
    <location>
        <begin position="70"/>
        <end position="98"/>
    </location>
</feature>
<protein>
    <submittedName>
        <fullName evidence="2">Uncharacterized protein</fullName>
    </submittedName>
</protein>
<organism evidence="2 3">
    <name type="scientific">Streptomyces purpureus</name>
    <dbReference type="NCBI Taxonomy" id="1951"/>
    <lineage>
        <taxon>Bacteria</taxon>
        <taxon>Bacillati</taxon>
        <taxon>Actinomycetota</taxon>
        <taxon>Actinomycetes</taxon>
        <taxon>Kitasatosporales</taxon>
        <taxon>Streptomycetaceae</taxon>
        <taxon>Streptomyces</taxon>
    </lineage>
</organism>
<sequence length="98" mass="10609">MLAEERGFSIGRLVAALVAARPTAAQRAEQVVAARAHAREVIGVEISEFACLDVLGSLRRIAAEKLGPCPAGTPRRHRRHQCRDRTGIGAWGTPTRSR</sequence>
<evidence type="ECO:0000313" key="3">
    <source>
        <dbReference type="Proteomes" id="UP000619486"/>
    </source>
</evidence>
<evidence type="ECO:0000256" key="1">
    <source>
        <dbReference type="SAM" id="MobiDB-lite"/>
    </source>
</evidence>
<dbReference type="Proteomes" id="UP000619486">
    <property type="component" value="Unassembled WGS sequence"/>
</dbReference>
<proteinExistence type="predicted"/>
<accession>A0A918HIB8</accession>
<evidence type="ECO:0000313" key="2">
    <source>
        <dbReference type="EMBL" id="GGT62667.1"/>
    </source>
</evidence>
<dbReference type="AlphaFoldDB" id="A0A918HIB8"/>